<evidence type="ECO:0000256" key="3">
    <source>
        <dbReference type="ARBA" id="ARBA00023004"/>
    </source>
</evidence>
<dbReference type="FunFam" id="2.60.120.330:FF:000018">
    <property type="entry name" value="2-oxoglutarate (2OG) and Fe(II)-dependent oxygenase superfamily protein"/>
    <property type="match status" value="1"/>
</dbReference>
<evidence type="ECO:0000313" key="7">
    <source>
        <dbReference type="Proteomes" id="UP000027120"/>
    </source>
</evidence>
<dbReference type="PANTHER" id="PTHR47991">
    <property type="entry name" value="OXOGLUTARATE/IRON-DEPENDENT DIOXYGENASE"/>
    <property type="match status" value="1"/>
</dbReference>
<keyword evidence="2 4" id="KW-0479">Metal-binding</keyword>
<dbReference type="eggNOG" id="KOG0143">
    <property type="taxonomic scope" value="Eukaryota"/>
</dbReference>
<dbReference type="PaxDb" id="2711-XP_006493806.1"/>
<dbReference type="SMR" id="A0A067F506"/>
<comment type="similarity">
    <text evidence="1 4">Belongs to the iron/ascorbate-dependent oxidoreductase family.</text>
</comment>
<dbReference type="GO" id="GO:0046872">
    <property type="term" value="F:metal ion binding"/>
    <property type="evidence" value="ECO:0007669"/>
    <property type="project" value="UniProtKB-KW"/>
</dbReference>
<dbReference type="InterPro" id="IPR050295">
    <property type="entry name" value="Plant_2OG-oxidoreductases"/>
</dbReference>
<dbReference type="PROSITE" id="PS51471">
    <property type="entry name" value="FE2OG_OXY"/>
    <property type="match status" value="1"/>
</dbReference>
<name>A0A067F506_CITSI</name>
<accession>A0A067F506</accession>
<evidence type="ECO:0000256" key="2">
    <source>
        <dbReference type="ARBA" id="ARBA00022723"/>
    </source>
</evidence>
<keyword evidence="3 4" id="KW-0408">Iron</keyword>
<dbReference type="InterPro" id="IPR005123">
    <property type="entry name" value="Oxoglu/Fe-dep_dioxygenase_dom"/>
</dbReference>
<gene>
    <name evidence="6" type="ORF">CISIN_1g018379mg</name>
</gene>
<reference evidence="6 7" key="1">
    <citation type="submission" date="2014-04" db="EMBL/GenBank/DDBJ databases">
        <authorList>
            <consortium name="International Citrus Genome Consortium"/>
            <person name="Gmitter F."/>
            <person name="Chen C."/>
            <person name="Farmerie W."/>
            <person name="Harkins T."/>
            <person name="Desany B."/>
            <person name="Mohiuddin M."/>
            <person name="Kodira C."/>
            <person name="Borodovsky M."/>
            <person name="Lomsadze A."/>
            <person name="Burns P."/>
            <person name="Jenkins J."/>
            <person name="Prochnik S."/>
            <person name="Shu S."/>
            <person name="Chapman J."/>
            <person name="Pitluck S."/>
            <person name="Schmutz J."/>
            <person name="Rokhsar D."/>
        </authorList>
    </citation>
    <scope>NUCLEOTIDE SEQUENCE</scope>
</reference>
<organism evidence="6 7">
    <name type="scientific">Citrus sinensis</name>
    <name type="common">Sweet orange</name>
    <name type="synonym">Citrus aurantium var. sinensis</name>
    <dbReference type="NCBI Taxonomy" id="2711"/>
    <lineage>
        <taxon>Eukaryota</taxon>
        <taxon>Viridiplantae</taxon>
        <taxon>Streptophyta</taxon>
        <taxon>Embryophyta</taxon>
        <taxon>Tracheophyta</taxon>
        <taxon>Spermatophyta</taxon>
        <taxon>Magnoliopsida</taxon>
        <taxon>eudicotyledons</taxon>
        <taxon>Gunneridae</taxon>
        <taxon>Pentapetalae</taxon>
        <taxon>rosids</taxon>
        <taxon>malvids</taxon>
        <taxon>Sapindales</taxon>
        <taxon>Rutaceae</taxon>
        <taxon>Aurantioideae</taxon>
        <taxon>Citrus</taxon>
    </lineage>
</organism>
<dbReference type="EMBL" id="KK784927">
    <property type="protein sequence ID" value="KDO61165.1"/>
    <property type="molecule type" value="Genomic_DNA"/>
</dbReference>
<dbReference type="SUPFAM" id="SSF51197">
    <property type="entry name" value="Clavaminate synthase-like"/>
    <property type="match status" value="1"/>
</dbReference>
<keyword evidence="7" id="KW-1185">Reference proteome</keyword>
<dbReference type="GO" id="GO:0016491">
    <property type="term" value="F:oxidoreductase activity"/>
    <property type="evidence" value="ECO:0007669"/>
    <property type="project" value="UniProtKB-KW"/>
</dbReference>
<dbReference type="Pfam" id="PF14226">
    <property type="entry name" value="DIOX_N"/>
    <property type="match status" value="1"/>
</dbReference>
<sequence>MAETSSSPAQVELASKTVQELITSGKELPESYIYKGSDARSLDASLPLMDIPIIDIGLLTSPSSSSTQELEKLRSALSFWGCFQAINYHGIEPEFLDKMGEVGKQFFDFPPETKHKYSRKDGSTEGYGSDIIIAEEQTLDWTDRLFLTTSPKDQRQLKFWPEIPESFRETLHEYTTELEKLNEILLKAMAMCLNLEENCFLDMYGEKENATMIARFNFYPPCPRPDLVIGVKPHADASAFTYLLQDKQVEGLQFLKDNQWYRVPLNPEALVINAGDYAEIMSNGIFKSPVHRAVTNSERKRMSLAVFCIPNPDREIEPVNGVVNEARPRLYKKVKDYVSLYFEYYQRGRRPIEAAII</sequence>
<evidence type="ECO:0000259" key="5">
    <source>
        <dbReference type="PROSITE" id="PS51471"/>
    </source>
</evidence>
<dbReference type="Gene3D" id="2.60.120.330">
    <property type="entry name" value="B-lactam Antibiotic, Isopenicillin N Synthase, Chain"/>
    <property type="match status" value="1"/>
</dbReference>
<dbReference type="InterPro" id="IPR044861">
    <property type="entry name" value="IPNS-like_FE2OG_OXY"/>
</dbReference>
<protein>
    <recommendedName>
        <fullName evidence="5">Fe2OG dioxygenase domain-containing protein</fullName>
    </recommendedName>
</protein>
<dbReference type="Proteomes" id="UP000027120">
    <property type="component" value="Unassembled WGS sequence"/>
</dbReference>
<dbReference type="InterPro" id="IPR026992">
    <property type="entry name" value="DIOX_N"/>
</dbReference>
<keyword evidence="4" id="KW-0560">Oxidoreductase</keyword>
<dbReference type="AlphaFoldDB" id="A0A067F506"/>
<proteinExistence type="inferred from homology"/>
<dbReference type="Pfam" id="PF03171">
    <property type="entry name" value="2OG-FeII_Oxy"/>
    <property type="match status" value="1"/>
</dbReference>
<evidence type="ECO:0000256" key="1">
    <source>
        <dbReference type="ARBA" id="ARBA00008056"/>
    </source>
</evidence>
<feature type="domain" description="Fe2OG dioxygenase" evidence="5">
    <location>
        <begin position="207"/>
        <end position="310"/>
    </location>
</feature>
<dbReference type="InterPro" id="IPR027443">
    <property type="entry name" value="IPNS-like_sf"/>
</dbReference>
<evidence type="ECO:0000313" key="6">
    <source>
        <dbReference type="EMBL" id="KDO61165.1"/>
    </source>
</evidence>
<evidence type="ECO:0000256" key="4">
    <source>
        <dbReference type="RuleBase" id="RU003682"/>
    </source>
</evidence>